<keyword evidence="2" id="KW-1185">Reference proteome</keyword>
<reference evidence="1 2" key="1">
    <citation type="submission" date="2020-09" db="EMBL/GenBank/DDBJ databases">
        <title>De no assembly of potato wild relative species, Solanum commersonii.</title>
        <authorList>
            <person name="Cho K."/>
        </authorList>
    </citation>
    <scope>NUCLEOTIDE SEQUENCE [LARGE SCALE GENOMIC DNA]</scope>
    <source>
        <strain evidence="1">LZ3.2</strain>
        <tissue evidence="1">Leaf</tissue>
    </source>
</reference>
<name>A0A9J6ABJ1_SOLCO</name>
<comment type="caution">
    <text evidence="1">The sequence shown here is derived from an EMBL/GenBank/DDBJ whole genome shotgun (WGS) entry which is preliminary data.</text>
</comment>
<evidence type="ECO:0000313" key="2">
    <source>
        <dbReference type="Proteomes" id="UP000824120"/>
    </source>
</evidence>
<dbReference type="EMBL" id="JACXVP010000002">
    <property type="protein sequence ID" value="KAG5621287.1"/>
    <property type="molecule type" value="Genomic_DNA"/>
</dbReference>
<accession>A0A9J6ABJ1</accession>
<proteinExistence type="predicted"/>
<organism evidence="1 2">
    <name type="scientific">Solanum commersonii</name>
    <name type="common">Commerson's wild potato</name>
    <name type="synonym">Commerson's nightshade</name>
    <dbReference type="NCBI Taxonomy" id="4109"/>
    <lineage>
        <taxon>Eukaryota</taxon>
        <taxon>Viridiplantae</taxon>
        <taxon>Streptophyta</taxon>
        <taxon>Embryophyta</taxon>
        <taxon>Tracheophyta</taxon>
        <taxon>Spermatophyta</taxon>
        <taxon>Magnoliopsida</taxon>
        <taxon>eudicotyledons</taxon>
        <taxon>Gunneridae</taxon>
        <taxon>Pentapetalae</taxon>
        <taxon>asterids</taxon>
        <taxon>lamiids</taxon>
        <taxon>Solanales</taxon>
        <taxon>Solanaceae</taxon>
        <taxon>Solanoideae</taxon>
        <taxon>Solaneae</taxon>
        <taxon>Solanum</taxon>
    </lineage>
</organism>
<protein>
    <submittedName>
        <fullName evidence="1">Uncharacterized protein</fullName>
    </submittedName>
</protein>
<sequence length="105" mass="11601">MDSKKVKNFVVLKVGQPLYMKLPAAATLAVCPSCERVGAGAAQNSAKPRHLYGSLTNPSACKPKTQNGNNWAQVDKALDGLRHLYKWQIRDVSVEYITIRDISRC</sequence>
<dbReference type="AlphaFoldDB" id="A0A9J6ABJ1"/>
<evidence type="ECO:0000313" key="1">
    <source>
        <dbReference type="EMBL" id="KAG5621287.1"/>
    </source>
</evidence>
<gene>
    <name evidence="1" type="ORF">H5410_006505</name>
</gene>
<dbReference type="OrthoDB" id="6159439at2759"/>
<dbReference type="Proteomes" id="UP000824120">
    <property type="component" value="Chromosome 2"/>
</dbReference>